<dbReference type="Pfam" id="PF03732">
    <property type="entry name" value="Retrotrans_gag"/>
    <property type="match status" value="1"/>
</dbReference>
<dbReference type="Proteomes" id="UP000325577">
    <property type="component" value="Linkage Group LG15"/>
</dbReference>
<evidence type="ECO:0000313" key="4">
    <source>
        <dbReference type="Proteomes" id="UP000325577"/>
    </source>
</evidence>
<gene>
    <name evidence="3" type="ORF">F0562_028292</name>
</gene>
<dbReference type="AlphaFoldDB" id="A0A5J5B7X1"/>
<name>A0A5J5B7X1_9ASTE</name>
<evidence type="ECO:0000259" key="2">
    <source>
        <dbReference type="Pfam" id="PF03732"/>
    </source>
</evidence>
<dbReference type="InterPro" id="IPR005162">
    <property type="entry name" value="Retrotrans_gag_dom"/>
</dbReference>
<evidence type="ECO:0000313" key="3">
    <source>
        <dbReference type="EMBL" id="KAA8538684.1"/>
    </source>
</evidence>
<feature type="compositionally biased region" description="Low complexity" evidence="1">
    <location>
        <begin position="211"/>
        <end position="234"/>
    </location>
</feature>
<feature type="domain" description="Retrotransposon gag" evidence="2">
    <location>
        <begin position="76"/>
        <end position="168"/>
    </location>
</feature>
<accession>A0A5J5B7X1</accession>
<sequence>MGTNKEHIEQLESGLSAVLEGLHQMEFGMNDKLHHLKETLNRLSHVLLSNPESSNHGNHHRETKMEGTAETQKVPIAAYHLEREANQWWQWLRRTLWEEGHMISWEKFKEELWARFGPLGCEEFDEALSRIRQLGTLRDYQREFEKLGNKVRGWTQKALVGTFMCGLKDEISDGIRMFKSQSLKEAINLAWMRDEQLARQQRFMRPPPTRAPLALPQPTRVAPTTPTAPIRRLS</sequence>
<protein>
    <recommendedName>
        <fullName evidence="2">Retrotransposon gag domain-containing protein</fullName>
    </recommendedName>
</protein>
<dbReference type="EMBL" id="CM018038">
    <property type="protein sequence ID" value="KAA8538684.1"/>
    <property type="molecule type" value="Genomic_DNA"/>
</dbReference>
<dbReference type="OrthoDB" id="1938922at2759"/>
<feature type="region of interest" description="Disordered" evidence="1">
    <location>
        <begin position="205"/>
        <end position="234"/>
    </location>
</feature>
<reference evidence="3 4" key="1">
    <citation type="submission" date="2019-09" db="EMBL/GenBank/DDBJ databases">
        <title>A chromosome-level genome assembly of the Chinese tupelo Nyssa sinensis.</title>
        <authorList>
            <person name="Yang X."/>
            <person name="Kang M."/>
            <person name="Yang Y."/>
            <person name="Xiong H."/>
            <person name="Wang M."/>
            <person name="Zhang Z."/>
            <person name="Wang Z."/>
            <person name="Wu H."/>
            <person name="Ma T."/>
            <person name="Liu J."/>
            <person name="Xi Z."/>
        </authorList>
    </citation>
    <scope>NUCLEOTIDE SEQUENCE [LARGE SCALE GENOMIC DNA]</scope>
    <source>
        <strain evidence="3">J267</strain>
        <tissue evidence="3">Leaf</tissue>
    </source>
</reference>
<proteinExistence type="predicted"/>
<keyword evidence="4" id="KW-1185">Reference proteome</keyword>
<organism evidence="3 4">
    <name type="scientific">Nyssa sinensis</name>
    <dbReference type="NCBI Taxonomy" id="561372"/>
    <lineage>
        <taxon>Eukaryota</taxon>
        <taxon>Viridiplantae</taxon>
        <taxon>Streptophyta</taxon>
        <taxon>Embryophyta</taxon>
        <taxon>Tracheophyta</taxon>
        <taxon>Spermatophyta</taxon>
        <taxon>Magnoliopsida</taxon>
        <taxon>eudicotyledons</taxon>
        <taxon>Gunneridae</taxon>
        <taxon>Pentapetalae</taxon>
        <taxon>asterids</taxon>
        <taxon>Cornales</taxon>
        <taxon>Nyssaceae</taxon>
        <taxon>Nyssa</taxon>
    </lineage>
</organism>
<evidence type="ECO:0000256" key="1">
    <source>
        <dbReference type="SAM" id="MobiDB-lite"/>
    </source>
</evidence>